<name>A0A934PUK7_9SPHI</name>
<dbReference type="PANTHER" id="PTHR46730:SF1">
    <property type="entry name" value="PLAT DOMAIN-CONTAINING PROTEIN"/>
    <property type="match status" value="1"/>
</dbReference>
<comment type="subcellular location">
    <subcellularLocation>
        <location evidence="1">Membrane</location>
        <topology evidence="1">Multi-pass membrane protein</topology>
    </subcellularLocation>
</comment>
<evidence type="ECO:0000256" key="2">
    <source>
        <dbReference type="ARBA" id="ARBA00022692"/>
    </source>
</evidence>
<dbReference type="PANTHER" id="PTHR46730">
    <property type="entry name" value="POLYCYSTIN-1"/>
    <property type="match status" value="1"/>
</dbReference>
<dbReference type="SUPFAM" id="SSF49299">
    <property type="entry name" value="PKD domain"/>
    <property type="match status" value="5"/>
</dbReference>
<organism evidence="8 9">
    <name type="scientific">Mucilaginibacter segetis</name>
    <dbReference type="NCBI Taxonomy" id="2793071"/>
    <lineage>
        <taxon>Bacteria</taxon>
        <taxon>Pseudomonadati</taxon>
        <taxon>Bacteroidota</taxon>
        <taxon>Sphingobacteriia</taxon>
        <taxon>Sphingobacteriales</taxon>
        <taxon>Sphingobacteriaceae</taxon>
        <taxon>Mucilaginibacter</taxon>
    </lineage>
</organism>
<dbReference type="InterPro" id="IPR035986">
    <property type="entry name" value="PKD_dom_sf"/>
</dbReference>
<sequence length="1724" mass="182163">MDRKITKILALLSLFCFIFLADTFAQTVTITNIDPGPYGQGSTIAVPFQISTASGCINTNNIFNLYLSDANGSFASQTKIGSFTGFYASVVNGVIPSGTPAGSGYKVRILSTNPSVISSASAAFTINNTTGVVAGASSQAIDPAYPEVFGSCIGADGTSYPFVNESTAGATATANFYNEFSQISEGTIPLNGNFVANAANYTVTVKAVKGGIVGTKGYMLINNVVNNNFGVTGSNSVCLNGQNSLSYNVDVSSPNGIQYNFPGLTYSISWGDGTISTLTICDIVNSGGKIDHAYIKSSCGNTANGQKNVFQVNLQPVSPYCGTLGTPVTSYAKVIAPPQNKFVAPDAACINTEVVFGNSSVPGQDPNSTADDCANVDARYTWMVDGQTIAVNQPVTAEFKYTFTIPGIHTVTLHLQNNNGLCDAEDATKNICIQNPPKPSFNLPATTICRTNSITPVNTSVIDANCNASNVYKWIITGPAPVSYGGGTTVNSANPNFIFSASGTYDIQLSISTASCGTVLSSKKTVYVNSPPTAILSPDGLVCGNNQTLTFDSNANVTKTQLTGTQQTQPTTYTWTVTGGQYSFAGGTNANSKYPQILFNDYAVYTVSVIHQNGCGTASDSQQIAFQQAPDVSAGPAQQICESDQATLAGSINGAYNSFQWIGGTGTFTTGRNDLNSGYIPSSAEISAGTVTLSLQVNTSLAPPCNVITSNVIITIIKKANVTSSAAEFACDGQNFHYVITADNTATNFHWVTSLTSGNASGFNATGSGNTINDIINNTGTTDAVITYTITPTTNGCPGNPFDLKVTVKFIPAITAVPSSPQICSNQPANIIFSSNVSGTKYIWTSTASTGISGNTNQTTPITDGSIQDVLVNNSTVPGTVTYTITPYNEICTGSPVTATVTVQPLPLPSNPGPDDEICNTTTYTLNGNDPSPGSGKWTVVSGQSGVTFSDDTDPHAVVNGLLPNNVYQFQWAITAAPTCPPTTNIVTITVDAETVPGAVTGSVFVCSGSNAGQLTLSGQVGNIVRWESTTDGVNWTPIANNTTTLNYFNITQTTNYRAIVQNGVCSIQTSSLASVIVNQPVTPANAGSDTTICNATTITLNGNDPSPDPGIWSQTAGPTVNIVDPANPQTQVTGLAGGDTYKFTWTIKGTAPCGDSSDEIVVTDAPDVIAGFTSDKSDDCGQFTVQFTNTSSVISGTIFNWDFGDGSPLSDELNPQHTFEPRTDGKDTVYTVSLTLPQNCVSRSAVTIDITVRPAVPIANILPDQLQGCGDFAISVQNVSPGNNKQYDFYVYDGDNLIQKITKTDKSPVTFDPITTNRAHTFTLYMAATDFCGNTAESNHIPITISPATFVPQMFVKDNIRKGCAPFNVIFVNNSSGGINFAYKIYNDNNDLVDQIQGGFDEQPYTFTNTGTYYVTITASNECASIESDPKIRIDVAPIPVPDFDADVKSGCKTINVNFSNLTADDGDTPASSLSYEWDFGDGSPHSFIFTPPTHTYTFKNSPYSVKLTVINLATGCSNIITKTDLINVKAPPGTNFSIEPDSVTAIPNYHFSFVDQTTGSPVSWQWSFGDGQTSTTRNPGHTYADTGSYKVTLLVADAEGCDSSITHTVQITGVPGQLYLPNAFMPDGNAEELKTFRAKGSGIESWNLQVYNKWGQLIWQTSELSEKGEPVEGWDGTFKGSPAPQGVYIWQATAKFINGTEWKGMSYNNSLPKRTGFIHLIR</sequence>
<comment type="caution">
    <text evidence="8">The sequence shown here is derived from an EMBL/GenBank/DDBJ whole genome shotgun (WGS) entry which is preliminary data.</text>
</comment>
<keyword evidence="9" id="KW-1185">Reference proteome</keyword>
<feature type="signal peptide" evidence="6">
    <location>
        <begin position="1"/>
        <end position="21"/>
    </location>
</feature>
<dbReference type="GO" id="GO:0005886">
    <property type="term" value="C:plasma membrane"/>
    <property type="evidence" value="ECO:0007669"/>
    <property type="project" value="TreeGrafter"/>
</dbReference>
<keyword evidence="6" id="KW-0732">Signal</keyword>
<accession>A0A934PUK7</accession>
<dbReference type="GO" id="GO:0005261">
    <property type="term" value="F:monoatomic cation channel activity"/>
    <property type="evidence" value="ECO:0007669"/>
    <property type="project" value="TreeGrafter"/>
</dbReference>
<dbReference type="InterPro" id="IPR022409">
    <property type="entry name" value="PKD/Chitinase_dom"/>
</dbReference>
<gene>
    <name evidence="8" type="ORF">I5M19_08890</name>
</gene>
<keyword evidence="5" id="KW-0472">Membrane</keyword>
<dbReference type="Pfam" id="PF13585">
    <property type="entry name" value="CHU_C"/>
    <property type="match status" value="1"/>
</dbReference>
<reference evidence="8" key="1">
    <citation type="submission" date="2020-12" db="EMBL/GenBank/DDBJ databases">
        <title>Bacterial novel species Mucilaginibacter sp. SD-g isolated from soil.</title>
        <authorList>
            <person name="Jung H.-Y."/>
        </authorList>
    </citation>
    <scope>NUCLEOTIDE SEQUENCE</scope>
    <source>
        <strain evidence="8">SD-g</strain>
    </source>
</reference>
<dbReference type="Pfam" id="PF19406">
    <property type="entry name" value="PKD_5"/>
    <property type="match status" value="2"/>
</dbReference>
<dbReference type="RefSeq" id="WP_200065849.1">
    <property type="nucleotide sequence ID" value="NZ_JAEHFW010000001.1"/>
</dbReference>
<dbReference type="Pfam" id="PF18911">
    <property type="entry name" value="PKD_4"/>
    <property type="match status" value="2"/>
</dbReference>
<dbReference type="GO" id="GO:0006816">
    <property type="term" value="P:calcium ion transport"/>
    <property type="evidence" value="ECO:0007669"/>
    <property type="project" value="TreeGrafter"/>
</dbReference>
<feature type="domain" description="PKD" evidence="7">
    <location>
        <begin position="1463"/>
        <end position="1499"/>
    </location>
</feature>
<evidence type="ECO:0000313" key="8">
    <source>
        <dbReference type="EMBL" id="MBK0379421.1"/>
    </source>
</evidence>
<dbReference type="Gene3D" id="2.60.40.10">
    <property type="entry name" value="Immunoglobulins"/>
    <property type="match status" value="7"/>
</dbReference>
<evidence type="ECO:0000256" key="3">
    <source>
        <dbReference type="ARBA" id="ARBA00022737"/>
    </source>
</evidence>
<dbReference type="InterPro" id="IPR013783">
    <property type="entry name" value="Ig-like_fold"/>
</dbReference>
<dbReference type="SMART" id="SM00089">
    <property type="entry name" value="PKD"/>
    <property type="match status" value="5"/>
</dbReference>
<dbReference type="InterPro" id="IPR000601">
    <property type="entry name" value="PKD_dom"/>
</dbReference>
<dbReference type="CDD" id="cd00146">
    <property type="entry name" value="PKD"/>
    <property type="match status" value="2"/>
</dbReference>
<protein>
    <submittedName>
        <fullName evidence="8">PKD domain-containing protein</fullName>
    </submittedName>
</protein>
<evidence type="ECO:0000259" key="7">
    <source>
        <dbReference type="PROSITE" id="PS50093"/>
    </source>
</evidence>
<evidence type="ECO:0000256" key="1">
    <source>
        <dbReference type="ARBA" id="ARBA00004141"/>
    </source>
</evidence>
<dbReference type="PROSITE" id="PS50093">
    <property type="entry name" value="PKD"/>
    <property type="match status" value="3"/>
</dbReference>
<dbReference type="EMBL" id="JAEHFW010000001">
    <property type="protein sequence ID" value="MBK0379421.1"/>
    <property type="molecule type" value="Genomic_DNA"/>
</dbReference>
<feature type="domain" description="PKD" evidence="7">
    <location>
        <begin position="1554"/>
        <end position="1614"/>
    </location>
</feature>
<evidence type="ECO:0000256" key="5">
    <source>
        <dbReference type="ARBA" id="ARBA00023136"/>
    </source>
</evidence>
<dbReference type="InterPro" id="IPR045828">
    <property type="entry name" value="PKD_Bacteroidetes"/>
</dbReference>
<evidence type="ECO:0000256" key="4">
    <source>
        <dbReference type="ARBA" id="ARBA00022989"/>
    </source>
</evidence>
<feature type="chain" id="PRO_5038072144" evidence="6">
    <location>
        <begin position="22"/>
        <end position="1724"/>
    </location>
</feature>
<keyword evidence="3" id="KW-0677">Repeat</keyword>
<feature type="domain" description="PKD" evidence="7">
    <location>
        <begin position="1185"/>
        <end position="1220"/>
    </location>
</feature>
<keyword evidence="2" id="KW-0812">Transmembrane</keyword>
<proteinExistence type="predicted"/>
<evidence type="ECO:0000313" key="9">
    <source>
        <dbReference type="Proteomes" id="UP000613193"/>
    </source>
</evidence>
<evidence type="ECO:0000256" key="6">
    <source>
        <dbReference type="SAM" id="SignalP"/>
    </source>
</evidence>
<keyword evidence="4" id="KW-1133">Transmembrane helix</keyword>
<dbReference type="Proteomes" id="UP000613193">
    <property type="component" value="Unassembled WGS sequence"/>
</dbReference>